<evidence type="ECO:0000313" key="6">
    <source>
        <dbReference type="EMBL" id="RGT57513.1"/>
    </source>
</evidence>
<evidence type="ECO:0000259" key="5">
    <source>
        <dbReference type="SMART" id="SM00535"/>
    </source>
</evidence>
<keyword evidence="1 4" id="KW-0540">Nuclease</keyword>
<gene>
    <name evidence="4" type="primary">mrnC</name>
    <name evidence="6" type="ORF">DWX20_00235</name>
</gene>
<keyword evidence="4" id="KW-0963">Cytoplasm</keyword>
<comment type="similarity">
    <text evidence="4">Belongs to the MrnC RNase family.</text>
</comment>
<accession>A0A412PH70</accession>
<evidence type="ECO:0000256" key="1">
    <source>
        <dbReference type="ARBA" id="ARBA00022722"/>
    </source>
</evidence>
<name>A0A412PH70_9FIRM</name>
<keyword evidence="4" id="KW-0690">Ribosome biogenesis</keyword>
<evidence type="ECO:0000313" key="7">
    <source>
        <dbReference type="Proteomes" id="UP000284731"/>
    </source>
</evidence>
<dbReference type="GO" id="GO:0019843">
    <property type="term" value="F:rRNA binding"/>
    <property type="evidence" value="ECO:0007669"/>
    <property type="project" value="UniProtKB-UniRule"/>
</dbReference>
<keyword evidence="4" id="KW-0698">rRNA processing</keyword>
<protein>
    <recommendedName>
        <fullName evidence="4">Mini-ribonuclease 3</fullName>
        <shortName evidence="4">Mini-3</shortName>
        <shortName evidence="4">Mini-RNase 3</shortName>
        <ecNumber evidence="4">3.1.26.-</ecNumber>
    </recommendedName>
    <alternativeName>
        <fullName evidence="4">Mini-RNase III</fullName>
        <shortName evidence="4">Mini-III</shortName>
    </alternativeName>
</protein>
<dbReference type="GO" id="GO:0004525">
    <property type="term" value="F:ribonuclease III activity"/>
    <property type="evidence" value="ECO:0007669"/>
    <property type="project" value="InterPro"/>
</dbReference>
<keyword evidence="2 4" id="KW-0255">Endonuclease</keyword>
<dbReference type="InterPro" id="IPR036389">
    <property type="entry name" value="RNase_III_sf"/>
</dbReference>
<comment type="subunit">
    <text evidence="4">Homodimer.</text>
</comment>
<dbReference type="RefSeq" id="WP_006525759.1">
    <property type="nucleotide sequence ID" value="NZ_CABJCF010000001.1"/>
</dbReference>
<sequence length="124" mass="14131">MNPLECNGRTLAFLGDAVWSLAVRDFLVQEGQGKGKMLQKLSISYVSAKSQARFYSLLHEESFFTEEEEATYRRGRNGNTGSVPNNTDVVTYRMSTGFEAILGALYLENNQERIRQIWDKVRTL</sequence>
<evidence type="ECO:0000256" key="3">
    <source>
        <dbReference type="ARBA" id="ARBA00022801"/>
    </source>
</evidence>
<dbReference type="SMART" id="SM00535">
    <property type="entry name" value="RIBOc"/>
    <property type="match status" value="1"/>
</dbReference>
<organism evidence="6 7">
    <name type="scientific">Solobacterium moorei</name>
    <dbReference type="NCBI Taxonomy" id="102148"/>
    <lineage>
        <taxon>Bacteria</taxon>
        <taxon>Bacillati</taxon>
        <taxon>Bacillota</taxon>
        <taxon>Erysipelotrichia</taxon>
        <taxon>Erysipelotrichales</taxon>
        <taxon>Erysipelotrichaceae</taxon>
        <taxon>Solobacterium</taxon>
    </lineage>
</organism>
<dbReference type="InterPro" id="IPR000999">
    <property type="entry name" value="RNase_III_dom"/>
</dbReference>
<dbReference type="AlphaFoldDB" id="A0A412PH70"/>
<dbReference type="CDD" id="cd00593">
    <property type="entry name" value="RIBOc"/>
    <property type="match status" value="1"/>
</dbReference>
<dbReference type="PANTHER" id="PTHR34276">
    <property type="entry name" value="MINI-RIBONUCLEASE 3"/>
    <property type="match status" value="1"/>
</dbReference>
<dbReference type="Gene3D" id="1.10.1520.10">
    <property type="entry name" value="Ribonuclease III domain"/>
    <property type="match status" value="1"/>
</dbReference>
<comment type="subcellular location">
    <subcellularLocation>
        <location evidence="4">Cytoplasm</location>
    </subcellularLocation>
</comment>
<feature type="domain" description="RNase III" evidence="5">
    <location>
        <begin position="1"/>
        <end position="124"/>
    </location>
</feature>
<feature type="active site" evidence="4">
    <location>
        <position position="16"/>
    </location>
</feature>
<dbReference type="SUPFAM" id="SSF69065">
    <property type="entry name" value="RNase III domain-like"/>
    <property type="match status" value="1"/>
</dbReference>
<comment type="cofactor">
    <cofactor evidence="4">
        <name>Mg(2+)</name>
        <dbReference type="ChEBI" id="CHEBI:18420"/>
    </cofactor>
</comment>
<dbReference type="PIRSF" id="PIRSF005520">
    <property type="entry name" value="UCP005520"/>
    <property type="match status" value="1"/>
</dbReference>
<dbReference type="GO" id="GO:0006364">
    <property type="term" value="P:rRNA processing"/>
    <property type="evidence" value="ECO:0007669"/>
    <property type="project" value="UniProtKB-UniRule"/>
</dbReference>
<dbReference type="EMBL" id="QRWX01000001">
    <property type="protein sequence ID" value="RGT57513.1"/>
    <property type="molecule type" value="Genomic_DNA"/>
</dbReference>
<evidence type="ECO:0000256" key="4">
    <source>
        <dbReference type="HAMAP-Rule" id="MF_01468"/>
    </source>
</evidence>
<dbReference type="Proteomes" id="UP000284731">
    <property type="component" value="Unassembled WGS sequence"/>
</dbReference>
<keyword evidence="4" id="KW-0460">Magnesium</keyword>
<keyword evidence="4" id="KW-0699">rRNA-binding</keyword>
<dbReference type="InterPro" id="IPR008226">
    <property type="entry name" value="Mini3_fam"/>
</dbReference>
<dbReference type="Pfam" id="PF00636">
    <property type="entry name" value="Ribonuclease_3"/>
    <property type="match status" value="1"/>
</dbReference>
<keyword evidence="4" id="KW-0694">RNA-binding</keyword>
<keyword evidence="3 4" id="KW-0378">Hydrolase</keyword>
<comment type="function">
    <text evidence="4">Involved in correct processing of both the 5' and 3' ends of 23S rRNA precursor. Processes 30S rRNA precursor transcript even in absence of ribonuclease 3 (Rnc); Rnc processes 30S rRNA into smaller rRNA precursors.</text>
</comment>
<dbReference type="GO" id="GO:0005737">
    <property type="term" value="C:cytoplasm"/>
    <property type="evidence" value="ECO:0007669"/>
    <property type="project" value="UniProtKB-SubCell"/>
</dbReference>
<dbReference type="PANTHER" id="PTHR34276:SF1">
    <property type="entry name" value="MINI-RIBONUCLEASE 3"/>
    <property type="match status" value="1"/>
</dbReference>
<reference evidence="6 7" key="1">
    <citation type="submission" date="2018-08" db="EMBL/GenBank/DDBJ databases">
        <title>A genome reference for cultivated species of the human gut microbiota.</title>
        <authorList>
            <person name="Zou Y."/>
            <person name="Xue W."/>
            <person name="Luo G."/>
        </authorList>
    </citation>
    <scope>NUCLEOTIDE SEQUENCE [LARGE SCALE GENOMIC DNA]</scope>
    <source>
        <strain evidence="6 7">AF18-46</strain>
    </source>
</reference>
<proteinExistence type="inferred from homology"/>
<dbReference type="HAMAP" id="MF_01468">
    <property type="entry name" value="RNase_Mini_III"/>
    <property type="match status" value="1"/>
</dbReference>
<comment type="caution">
    <text evidence="6">The sequence shown here is derived from an EMBL/GenBank/DDBJ whole genome shotgun (WGS) entry which is preliminary data.</text>
</comment>
<dbReference type="EC" id="3.1.26.-" evidence="4"/>
<evidence type="ECO:0000256" key="2">
    <source>
        <dbReference type="ARBA" id="ARBA00022759"/>
    </source>
</evidence>